<accession>A0A915PNP6</accession>
<dbReference type="AlphaFoldDB" id="A0A915PNP6"/>
<sequence length="1050" mass="113302">MDEVSSRDISLSSLDNVHSRETFHEKEFTAVDIFDATKVTIPTEVSTDRTTSDSSGTDYTTSDSAETGSISISVSAGANHATSDSSGTEKTAFMVPPFLWVGNVNENSFGEGSRDGRKTTDAMNRLTSVNEISSSITDESMLTRSTEYVTKASHTISEESASEDVANINSTVTVAGMLSESEIHQLETTETSRNTYSDFSSSKTTLSSLENKAMSEMGAIVDTDSGTVHVEYHSTIHYDGMKNLLSSPSSVTVSTSSAERSGIDERNDNSVSNKAISTIATNIKDEEMFKESGSYLDSIKSSTVIVPLLFSNLPVMDDESLPVTESFTSTRASKSNVDSVDGKVEMDLMYPSTTSTMPQSDAVNLAYFSKNFAPAPTLTSTKMLSSFGTDIPDDNDARIRSTTESHSTEVTTVESGSMAINNVTSILEISKTGSEDSAFIQEGLLSNRNMKQFMFEGNDSLLSTAESLATASTTTEIPPKNTTDSSEMLSKALSTSTDKKLSVTMSELLNGDNFKHSIAITNNYFAFSQTKTTSSSSESMNRLFADSELITATETASAGETSTLDAGSGKNHPLISGINSTLIATTGDTFTGASHQESSDTKQILSNLTVANPTMAGLFGSMESSTITIQNTNGAGNEIPNSITVADNELKDTTLSAKIPMAIFNITIPSSVFDVKFSSYINRPSIDYNYLLMDEVDYREDEGTNVPSSRIASSTDVEIAFLDDASTNTNETYNDLYLYDDHSLTLTNGSALKNFKTTNVTLTKIPEKHFLPENVSPVVQSNSFVPFDGITEEDRSSVSSVNIANALHFLNAGTRPLETAILDGTLENAVISTALPNFNEFTEKVPDEHDSITAKKAPVRTASSLTDPIKFDLIGQQTNEQFTDADKGEQMIRLTTSLNNAENERSLEYVTATRASEIEEVAFLNISRRKIIHQTSTVLKAEKLTGNDSLTLTSAPRSSTIKPDERNMMENASSFDQISVQEENTTIVFSDLQPQTVDSIAVSSDYEASFSDKESLKLASAANVTSSTDKLPLSTLSSSVIPENSSLQRF</sequence>
<organism evidence="2 3">
    <name type="scientific">Setaria digitata</name>
    <dbReference type="NCBI Taxonomy" id="48799"/>
    <lineage>
        <taxon>Eukaryota</taxon>
        <taxon>Metazoa</taxon>
        <taxon>Ecdysozoa</taxon>
        <taxon>Nematoda</taxon>
        <taxon>Chromadorea</taxon>
        <taxon>Rhabditida</taxon>
        <taxon>Spirurina</taxon>
        <taxon>Spiruromorpha</taxon>
        <taxon>Filarioidea</taxon>
        <taxon>Setariidae</taxon>
        <taxon>Setaria</taxon>
    </lineage>
</organism>
<proteinExistence type="predicted"/>
<dbReference type="Proteomes" id="UP000887581">
    <property type="component" value="Unplaced"/>
</dbReference>
<feature type="compositionally biased region" description="Low complexity" evidence="1">
    <location>
        <begin position="52"/>
        <end position="64"/>
    </location>
</feature>
<evidence type="ECO:0000256" key="1">
    <source>
        <dbReference type="SAM" id="MobiDB-lite"/>
    </source>
</evidence>
<evidence type="ECO:0000313" key="3">
    <source>
        <dbReference type="WBParaSite" id="sdigi.contig292.g7136.t1"/>
    </source>
</evidence>
<reference evidence="3" key="1">
    <citation type="submission" date="2022-11" db="UniProtKB">
        <authorList>
            <consortium name="WormBaseParasite"/>
        </authorList>
    </citation>
    <scope>IDENTIFICATION</scope>
</reference>
<protein>
    <submittedName>
        <fullName evidence="3">Uncharacterized protein</fullName>
    </submittedName>
</protein>
<feature type="region of interest" description="Disordered" evidence="1">
    <location>
        <begin position="45"/>
        <end position="66"/>
    </location>
</feature>
<dbReference type="WBParaSite" id="sdigi.contig292.g7136.t1">
    <property type="protein sequence ID" value="sdigi.contig292.g7136.t1"/>
    <property type="gene ID" value="sdigi.contig292.g7136"/>
</dbReference>
<name>A0A915PNP6_9BILA</name>
<keyword evidence="2" id="KW-1185">Reference proteome</keyword>
<evidence type="ECO:0000313" key="2">
    <source>
        <dbReference type="Proteomes" id="UP000887581"/>
    </source>
</evidence>